<feature type="non-terminal residue" evidence="2">
    <location>
        <position position="1"/>
    </location>
</feature>
<evidence type="ECO:0000313" key="2">
    <source>
        <dbReference type="EMBL" id="KAJ3025040.1"/>
    </source>
</evidence>
<feature type="compositionally biased region" description="Basic and acidic residues" evidence="1">
    <location>
        <begin position="57"/>
        <end position="78"/>
    </location>
</feature>
<protein>
    <submittedName>
        <fullName evidence="2">Uncharacterized protein</fullName>
    </submittedName>
</protein>
<feature type="compositionally biased region" description="Pro residues" evidence="1">
    <location>
        <begin position="24"/>
        <end position="33"/>
    </location>
</feature>
<comment type="caution">
    <text evidence="2">The sequence shown here is derived from an EMBL/GenBank/DDBJ whole genome shotgun (WGS) entry which is preliminary data.</text>
</comment>
<evidence type="ECO:0000313" key="3">
    <source>
        <dbReference type="Proteomes" id="UP001212841"/>
    </source>
</evidence>
<evidence type="ECO:0000256" key="1">
    <source>
        <dbReference type="SAM" id="MobiDB-lite"/>
    </source>
</evidence>
<feature type="non-terminal residue" evidence="2">
    <location>
        <position position="173"/>
    </location>
</feature>
<gene>
    <name evidence="2" type="ORF">HK097_006767</name>
</gene>
<sequence length="173" mass="17998">YLAQHLETRRKQPEAPGGIKIGPIKPPQQPPKPKIGAKPGVAAQAKMTSPPPPDVAEDSHEQFAERADKGVEEYDHMQAAETTTRPNIRGKPPPPGATQKRAPPGGKAVEPSPVASKGKAAEQPAGGKPVLSKSKAPVRSNAQPPAKPPEQTRKSIAPARGTGGAGTNVRARP</sequence>
<feature type="compositionally biased region" description="Basic and acidic residues" evidence="1">
    <location>
        <begin position="1"/>
        <end position="13"/>
    </location>
</feature>
<dbReference type="AlphaFoldDB" id="A0AAD5S6S0"/>
<proteinExistence type="predicted"/>
<reference evidence="2" key="1">
    <citation type="submission" date="2020-05" db="EMBL/GenBank/DDBJ databases">
        <title>Phylogenomic resolution of chytrid fungi.</title>
        <authorList>
            <person name="Stajich J.E."/>
            <person name="Amses K."/>
            <person name="Simmons R."/>
            <person name="Seto K."/>
            <person name="Myers J."/>
            <person name="Bonds A."/>
            <person name="Quandt C.A."/>
            <person name="Barry K."/>
            <person name="Liu P."/>
            <person name="Grigoriev I."/>
            <person name="Longcore J.E."/>
            <person name="James T.Y."/>
        </authorList>
    </citation>
    <scope>NUCLEOTIDE SEQUENCE</scope>
    <source>
        <strain evidence="2">JEL0318</strain>
    </source>
</reference>
<name>A0AAD5S6S0_9FUNG</name>
<keyword evidence="3" id="KW-1185">Reference proteome</keyword>
<accession>A0AAD5S6S0</accession>
<organism evidence="2 3">
    <name type="scientific">Rhizophlyctis rosea</name>
    <dbReference type="NCBI Taxonomy" id="64517"/>
    <lineage>
        <taxon>Eukaryota</taxon>
        <taxon>Fungi</taxon>
        <taxon>Fungi incertae sedis</taxon>
        <taxon>Chytridiomycota</taxon>
        <taxon>Chytridiomycota incertae sedis</taxon>
        <taxon>Chytridiomycetes</taxon>
        <taxon>Rhizophlyctidales</taxon>
        <taxon>Rhizophlyctidaceae</taxon>
        <taxon>Rhizophlyctis</taxon>
    </lineage>
</organism>
<dbReference type="EMBL" id="JADGJD010003190">
    <property type="protein sequence ID" value="KAJ3025040.1"/>
    <property type="molecule type" value="Genomic_DNA"/>
</dbReference>
<feature type="region of interest" description="Disordered" evidence="1">
    <location>
        <begin position="1"/>
        <end position="173"/>
    </location>
</feature>
<dbReference type="Proteomes" id="UP001212841">
    <property type="component" value="Unassembled WGS sequence"/>
</dbReference>